<dbReference type="Pfam" id="PF01522">
    <property type="entry name" value="Polysacc_deac_1"/>
    <property type="match status" value="1"/>
</dbReference>
<evidence type="ECO:0000256" key="1">
    <source>
        <dbReference type="SAM" id="SignalP"/>
    </source>
</evidence>
<keyword evidence="1" id="KW-0732">Signal</keyword>
<dbReference type="InterPro" id="IPR050248">
    <property type="entry name" value="Polysacc_deacetylase_ArnD"/>
</dbReference>
<dbReference type="PANTHER" id="PTHR10587">
    <property type="entry name" value="GLYCOSYL TRANSFERASE-RELATED"/>
    <property type="match status" value="1"/>
</dbReference>
<feature type="signal peptide" evidence="1">
    <location>
        <begin position="1"/>
        <end position="22"/>
    </location>
</feature>
<evidence type="ECO:0000259" key="2">
    <source>
        <dbReference type="PROSITE" id="PS51677"/>
    </source>
</evidence>
<protein>
    <submittedName>
        <fullName evidence="3">Polysaccharide deacetylase family protein</fullName>
    </submittedName>
</protein>
<feature type="chain" id="PRO_5047413487" evidence="1">
    <location>
        <begin position="23"/>
        <end position="249"/>
    </location>
</feature>
<evidence type="ECO:0000313" key="3">
    <source>
        <dbReference type="EMBL" id="MDM9630596.1"/>
    </source>
</evidence>
<keyword evidence="4" id="KW-1185">Reference proteome</keyword>
<name>A0ABT7WCG2_9FLAO</name>
<dbReference type="Proteomes" id="UP001174839">
    <property type="component" value="Unassembled WGS sequence"/>
</dbReference>
<dbReference type="InterPro" id="IPR002509">
    <property type="entry name" value="NODB_dom"/>
</dbReference>
<accession>A0ABT7WCG2</accession>
<sequence length="249" mass="28169">MGILKTVGCSMLLFTAVMGVNAQGANTSNPGPEKVIYLTFDDGPLDGSEKINDAIVYEKVPITVLLVGKHAEAMPDYVDLYKKNAYIEVGNHSYSHARNHYSKFYFDPAGVLEDFLKSDTIINSADRVARLPGRNMWRIGDRKKDDIASGSEAADLLAENSFEIYGWDMEWFHDPKTAEPVGTAEELFHEIEKHLDRGRTFTKGHLVLLCHDEMFSKDYEETELKKLIELLKTRKDVQFGRLKDYPKGS</sequence>
<evidence type="ECO:0000313" key="4">
    <source>
        <dbReference type="Proteomes" id="UP001174839"/>
    </source>
</evidence>
<feature type="domain" description="NodB homology" evidence="2">
    <location>
        <begin position="34"/>
        <end position="240"/>
    </location>
</feature>
<dbReference type="EMBL" id="JAUDUY010000002">
    <property type="protein sequence ID" value="MDM9630596.1"/>
    <property type="molecule type" value="Genomic_DNA"/>
</dbReference>
<reference evidence="3" key="1">
    <citation type="submission" date="2023-06" db="EMBL/GenBank/DDBJ databases">
        <title>Robiginitalea aurantiacus sp. nov. and Algoriphagus sediminis sp. nov., isolated from coastal sediment.</title>
        <authorList>
            <person name="Zhou Z.Y."/>
            <person name="An J."/>
            <person name="Jia Y.W."/>
            <person name="Du Z.J."/>
        </authorList>
    </citation>
    <scope>NUCLEOTIDE SEQUENCE</scope>
    <source>
        <strain evidence="3">M39</strain>
    </source>
</reference>
<comment type="caution">
    <text evidence="3">The sequence shown here is derived from an EMBL/GenBank/DDBJ whole genome shotgun (WGS) entry which is preliminary data.</text>
</comment>
<dbReference type="Gene3D" id="3.20.20.370">
    <property type="entry name" value="Glycoside hydrolase/deacetylase"/>
    <property type="match status" value="1"/>
</dbReference>
<dbReference type="RefSeq" id="WP_289723965.1">
    <property type="nucleotide sequence ID" value="NZ_JAUDUY010000002.1"/>
</dbReference>
<dbReference type="PROSITE" id="PS51677">
    <property type="entry name" value="NODB"/>
    <property type="match status" value="1"/>
</dbReference>
<proteinExistence type="predicted"/>
<organism evidence="3 4">
    <name type="scientific">Robiginitalea aurantiaca</name>
    <dbReference type="NCBI Taxonomy" id="3056915"/>
    <lineage>
        <taxon>Bacteria</taxon>
        <taxon>Pseudomonadati</taxon>
        <taxon>Bacteroidota</taxon>
        <taxon>Flavobacteriia</taxon>
        <taxon>Flavobacteriales</taxon>
        <taxon>Flavobacteriaceae</taxon>
        <taxon>Robiginitalea</taxon>
    </lineage>
</organism>
<dbReference type="InterPro" id="IPR011330">
    <property type="entry name" value="Glyco_hydro/deAcase_b/a-brl"/>
</dbReference>
<dbReference type="SUPFAM" id="SSF88713">
    <property type="entry name" value="Glycoside hydrolase/deacetylase"/>
    <property type="match status" value="1"/>
</dbReference>
<gene>
    <name evidence="3" type="ORF">QU605_03895</name>
</gene>